<feature type="signal peptide" evidence="1">
    <location>
        <begin position="1"/>
        <end position="24"/>
    </location>
</feature>
<reference evidence="2 3" key="1">
    <citation type="submission" date="2018-10" db="EMBL/GenBank/DDBJ databases">
        <title>Genomic Encyclopedia of Archaeal and Bacterial Type Strains, Phase II (KMG-II): from individual species to whole genera.</title>
        <authorList>
            <person name="Goeker M."/>
        </authorList>
    </citation>
    <scope>NUCLEOTIDE SEQUENCE [LARGE SCALE GENOMIC DNA]</scope>
    <source>
        <strain evidence="2 3">DSM 14954</strain>
    </source>
</reference>
<dbReference type="RefSeq" id="WP_121253959.1">
    <property type="nucleotide sequence ID" value="NZ_RBIL01000002.1"/>
</dbReference>
<proteinExistence type="predicted"/>
<dbReference type="EMBL" id="RBIL01000002">
    <property type="protein sequence ID" value="RKQ86328.1"/>
    <property type="molecule type" value="Genomic_DNA"/>
</dbReference>
<dbReference type="Gene3D" id="1.20.58.80">
    <property type="entry name" value="Phosphotransferase system, lactose/cellobiose-type IIA subunit"/>
    <property type="match status" value="1"/>
</dbReference>
<organism evidence="2 3">
    <name type="scientific">Solirubrobacter pauli</name>
    <dbReference type="NCBI Taxonomy" id="166793"/>
    <lineage>
        <taxon>Bacteria</taxon>
        <taxon>Bacillati</taxon>
        <taxon>Actinomycetota</taxon>
        <taxon>Thermoleophilia</taxon>
        <taxon>Solirubrobacterales</taxon>
        <taxon>Solirubrobacteraceae</taxon>
        <taxon>Solirubrobacter</taxon>
    </lineage>
</organism>
<name>A0A660KYU1_9ACTN</name>
<comment type="caution">
    <text evidence="2">The sequence shown here is derived from an EMBL/GenBank/DDBJ whole genome shotgun (WGS) entry which is preliminary data.</text>
</comment>
<sequence>MRKVVLSGLLMAAVLFGGAPAAQASDASVREVVVSNAKRQVKEDKRFINAMQKLRTRAQLRKAKAAAGRQAASVQQWRDQLNAEVADTEPVAAGRQKMLDALDLYNKGIRRLQKGINQALANGGGSGVKKAKQALKNMRTASKRIGQAAELIVG</sequence>
<dbReference type="Proteomes" id="UP000278962">
    <property type="component" value="Unassembled WGS sequence"/>
</dbReference>
<accession>A0A660KYU1</accession>
<evidence type="ECO:0000256" key="1">
    <source>
        <dbReference type="SAM" id="SignalP"/>
    </source>
</evidence>
<evidence type="ECO:0000313" key="2">
    <source>
        <dbReference type="EMBL" id="RKQ86328.1"/>
    </source>
</evidence>
<protein>
    <submittedName>
        <fullName evidence="2">Uncharacterized protein</fullName>
    </submittedName>
</protein>
<feature type="chain" id="PRO_5024999335" evidence="1">
    <location>
        <begin position="25"/>
        <end position="154"/>
    </location>
</feature>
<gene>
    <name evidence="2" type="ORF">C8N24_4338</name>
</gene>
<keyword evidence="3" id="KW-1185">Reference proteome</keyword>
<dbReference type="AlphaFoldDB" id="A0A660KYU1"/>
<keyword evidence="1" id="KW-0732">Signal</keyword>
<evidence type="ECO:0000313" key="3">
    <source>
        <dbReference type="Proteomes" id="UP000278962"/>
    </source>
</evidence>